<feature type="chain" id="PRO_5032734889" evidence="8">
    <location>
        <begin position="23"/>
        <end position="655"/>
    </location>
</feature>
<evidence type="ECO:0000313" key="9">
    <source>
        <dbReference type="EMBL" id="CAF4131716.1"/>
    </source>
</evidence>
<gene>
    <name evidence="9" type="ORF">KXQ929_LOCUS36215</name>
</gene>
<dbReference type="PANTHER" id="PTHR24270:SF62">
    <property type="entry name" value="LOW-DENSITY LIPOPROTEIN RECEPTOR-RELATED PROTEIN 2"/>
    <property type="match status" value="1"/>
</dbReference>
<comment type="subcellular location">
    <subcellularLocation>
        <location evidence="1">Membrane</location>
        <topology evidence="1">Single-pass membrane protein</topology>
    </subcellularLocation>
</comment>
<evidence type="ECO:0000256" key="6">
    <source>
        <dbReference type="ARBA" id="ARBA00023157"/>
    </source>
</evidence>
<comment type="caution">
    <text evidence="7">Lacks conserved residue(s) required for the propagation of feature annotation.</text>
</comment>
<dbReference type="GO" id="GO:0005886">
    <property type="term" value="C:plasma membrane"/>
    <property type="evidence" value="ECO:0007669"/>
    <property type="project" value="TreeGrafter"/>
</dbReference>
<evidence type="ECO:0000313" key="10">
    <source>
        <dbReference type="Proteomes" id="UP000663868"/>
    </source>
</evidence>
<dbReference type="EMBL" id="CAJOBB010005538">
    <property type="protein sequence ID" value="CAF4131716.1"/>
    <property type="molecule type" value="Genomic_DNA"/>
</dbReference>
<keyword evidence="5" id="KW-0472">Membrane</keyword>
<evidence type="ECO:0000256" key="3">
    <source>
        <dbReference type="ARBA" id="ARBA00022737"/>
    </source>
</evidence>
<keyword evidence="3" id="KW-0677">Repeat</keyword>
<reference evidence="9" key="1">
    <citation type="submission" date="2021-02" db="EMBL/GenBank/DDBJ databases">
        <authorList>
            <person name="Nowell W R."/>
        </authorList>
    </citation>
    <scope>NUCLEOTIDE SEQUENCE</scope>
</reference>
<dbReference type="SUPFAM" id="SSF57424">
    <property type="entry name" value="LDL receptor-like module"/>
    <property type="match status" value="2"/>
</dbReference>
<accession>A0A819X5T6</accession>
<dbReference type="PROSITE" id="PS50068">
    <property type="entry name" value="LDLRA_2"/>
    <property type="match status" value="1"/>
</dbReference>
<sequence>MNTWFIFTFIQLLIKTLVTIHGIELIHDTDILPNAQYFDCLDYTNEFTNTRAIKYCIQPKNITNYTKQINTNDQIQCENGGVAYSFSSLFKDDIDPSTVLSTFHSGIEQADRYRTYYFRRKENDSSALINDDDYVCNCSSLKSVFGRYCEYELYVGRTLAETAHKIKIPNHEHALRGQLQRRRMCYTSIDCEYGLLCLDWRNICDGEFDCQDTSDELGRSDFEESCPQEKGMECDEHICPKFKPFSCGDGQCALPYIGSKSLSDLIFTGSLTFMYYTLRDLAFFCEIHQPRPFWTLKDGFCVLFPEPWNNQVSGTSDGRCEFLLKCRLSARLSKNCPMDDNITLSLKGDCQSNLGFIRYPRGPLLGPLINTYYDPEYQVTPGLLPNYAIIEGQMRCAGFQLSITEHNISMYASGSSSLFIPASLARSLCRGATSSSLESPYIRNYSILAPHFDTACWHKWLPYFNLSTVEEVVSSCNEFCLSPHRIHDGIRNCKGNDNHFDETAIISPIQHYSNHCLNCLTLGQKAICLPVIRFDTESLICTHGEDKYLGEPNIALQTLKCNSKDATECHIIRSHVIQSSINKNNMTIITQVSSSKVLPFAQYCEKFSDTAISIDENLEYCLHKWSCADNEYRCLTGQCIPFVWLCDGKIVVFTL</sequence>
<feature type="signal peptide" evidence="8">
    <location>
        <begin position="1"/>
        <end position="22"/>
    </location>
</feature>
<comment type="caution">
    <text evidence="9">The sequence shown here is derived from an EMBL/GenBank/DDBJ whole genome shotgun (WGS) entry which is preliminary data.</text>
</comment>
<dbReference type="Proteomes" id="UP000663868">
    <property type="component" value="Unassembled WGS sequence"/>
</dbReference>
<dbReference type="GO" id="GO:0016192">
    <property type="term" value="P:vesicle-mediated transport"/>
    <property type="evidence" value="ECO:0007669"/>
    <property type="project" value="UniProtKB-ARBA"/>
</dbReference>
<dbReference type="InterPro" id="IPR002172">
    <property type="entry name" value="LDrepeatLR_classA_rpt"/>
</dbReference>
<dbReference type="Gene3D" id="4.10.400.10">
    <property type="entry name" value="Low-density Lipoprotein Receptor"/>
    <property type="match status" value="1"/>
</dbReference>
<evidence type="ECO:0000256" key="1">
    <source>
        <dbReference type="ARBA" id="ARBA00004167"/>
    </source>
</evidence>
<feature type="disulfide bond" evidence="7">
    <location>
        <begin position="185"/>
        <end position="197"/>
    </location>
</feature>
<evidence type="ECO:0000256" key="8">
    <source>
        <dbReference type="SAM" id="SignalP"/>
    </source>
</evidence>
<evidence type="ECO:0000256" key="4">
    <source>
        <dbReference type="ARBA" id="ARBA00022989"/>
    </source>
</evidence>
<keyword evidence="6 7" id="KW-1015">Disulfide bond</keyword>
<keyword evidence="2" id="KW-0812">Transmembrane</keyword>
<keyword evidence="4" id="KW-1133">Transmembrane helix</keyword>
<proteinExistence type="predicted"/>
<keyword evidence="8" id="KW-0732">Signal</keyword>
<dbReference type="AlphaFoldDB" id="A0A819X5T6"/>
<evidence type="ECO:0000256" key="5">
    <source>
        <dbReference type="ARBA" id="ARBA00023136"/>
    </source>
</evidence>
<dbReference type="PANTHER" id="PTHR24270">
    <property type="entry name" value="LOW-DENSITY LIPOPROTEIN RECEPTOR-RELATED"/>
    <property type="match status" value="1"/>
</dbReference>
<name>A0A819X5T6_9BILA</name>
<protein>
    <submittedName>
        <fullName evidence="9">Uncharacterized protein</fullName>
    </submittedName>
</protein>
<dbReference type="InterPro" id="IPR036055">
    <property type="entry name" value="LDL_receptor-like_sf"/>
</dbReference>
<organism evidence="9 10">
    <name type="scientific">Adineta steineri</name>
    <dbReference type="NCBI Taxonomy" id="433720"/>
    <lineage>
        <taxon>Eukaryota</taxon>
        <taxon>Metazoa</taxon>
        <taxon>Spiralia</taxon>
        <taxon>Gnathifera</taxon>
        <taxon>Rotifera</taxon>
        <taxon>Eurotatoria</taxon>
        <taxon>Bdelloidea</taxon>
        <taxon>Adinetida</taxon>
        <taxon>Adinetidae</taxon>
        <taxon>Adineta</taxon>
    </lineage>
</organism>
<evidence type="ECO:0000256" key="2">
    <source>
        <dbReference type="ARBA" id="ARBA00022692"/>
    </source>
</evidence>
<dbReference type="CDD" id="cd00112">
    <property type="entry name" value="LDLa"/>
    <property type="match status" value="1"/>
</dbReference>
<evidence type="ECO:0000256" key="7">
    <source>
        <dbReference type="PROSITE-ProRule" id="PRU00124"/>
    </source>
</evidence>
<dbReference type="InterPro" id="IPR050685">
    <property type="entry name" value="LDLR"/>
</dbReference>